<feature type="compositionally biased region" description="Basic and acidic residues" evidence="1">
    <location>
        <begin position="386"/>
        <end position="397"/>
    </location>
</feature>
<dbReference type="PROSITE" id="PS51257">
    <property type="entry name" value="PROKAR_LIPOPROTEIN"/>
    <property type="match status" value="1"/>
</dbReference>
<gene>
    <name evidence="3" type="ORF">DCC88_08000</name>
</gene>
<dbReference type="Proteomes" id="UP000253934">
    <property type="component" value="Unassembled WGS sequence"/>
</dbReference>
<feature type="compositionally biased region" description="Low complexity" evidence="1">
    <location>
        <begin position="22"/>
        <end position="32"/>
    </location>
</feature>
<keyword evidence="4" id="KW-1185">Reference proteome</keyword>
<evidence type="ECO:0000256" key="1">
    <source>
        <dbReference type="SAM" id="MobiDB-lite"/>
    </source>
</evidence>
<accession>A0A369KVU3</accession>
<evidence type="ECO:0000313" key="3">
    <source>
        <dbReference type="EMBL" id="RDB35834.1"/>
    </source>
</evidence>
<comment type="caution">
    <text evidence="3">The sequence shown here is derived from an EMBL/GenBank/DDBJ whole genome shotgun (WGS) entry which is preliminary data.</text>
</comment>
<feature type="region of interest" description="Disordered" evidence="1">
    <location>
        <begin position="367"/>
        <end position="404"/>
    </location>
</feature>
<dbReference type="EMBL" id="QOVW01000073">
    <property type="protein sequence ID" value="RDB35834.1"/>
    <property type="molecule type" value="Genomic_DNA"/>
</dbReference>
<organism evidence="3 4">
    <name type="scientific">Spirobacillus cienkowskii</name>
    <dbReference type="NCBI Taxonomy" id="495820"/>
    <lineage>
        <taxon>Bacteria</taxon>
        <taxon>Pseudomonadati</taxon>
        <taxon>Bdellovibrionota</taxon>
        <taxon>Oligoflexia</taxon>
        <taxon>Silvanigrellales</taxon>
        <taxon>Spirobacillus</taxon>
    </lineage>
</organism>
<feature type="signal peptide" evidence="2">
    <location>
        <begin position="1"/>
        <end position="20"/>
    </location>
</feature>
<keyword evidence="2" id="KW-0732">Signal</keyword>
<feature type="compositionally biased region" description="Basic and acidic residues" evidence="1">
    <location>
        <begin position="214"/>
        <end position="229"/>
    </location>
</feature>
<sequence length="430" mass="49238">MFKKKLLTSSFLVISTLSCAKPYQSTPSQYPSSDRRDDDSPSPYNQDPSSDKSGRSPYETALNELNILQNIGVNIAKHTDENISIIDNLLNNNHGNQENFNILKNNFNNIKKHNSIIFSIYKYMPKENDEEKRQIIIFSMPHIINCMQKMYPDLKTAIDQGTEEHSLSFMQNSNLTHNLTYISQNNNLLLSNMQKLKKELNSLESKYPSGSCKLPDKPPTKSGHEQITDEKEEKIKTLEGRLTEEIAALTAKAAYEIKVEAIKVINNKLSDYNQRSATDLKNEHIKKLKDILKEPMTPNELNKLTEEIAKKEKTHPNKVKKELITILTESRDDILNSHEEELKQEALNLLKERLKFIQNTHVPEKPEDITKVNDTKDGNMSTTINTEKRHPESGHEEIADDEEITKDGDISTTIRPEDILFRSLLPLVNV</sequence>
<evidence type="ECO:0000256" key="2">
    <source>
        <dbReference type="SAM" id="SignalP"/>
    </source>
</evidence>
<evidence type="ECO:0000313" key="4">
    <source>
        <dbReference type="Proteomes" id="UP000253934"/>
    </source>
</evidence>
<feature type="chain" id="PRO_5016752917" evidence="2">
    <location>
        <begin position="21"/>
        <end position="430"/>
    </location>
</feature>
<feature type="region of interest" description="Disordered" evidence="1">
    <location>
        <begin position="207"/>
        <end position="229"/>
    </location>
</feature>
<feature type="region of interest" description="Disordered" evidence="1">
    <location>
        <begin position="22"/>
        <end position="57"/>
    </location>
</feature>
<proteinExistence type="predicted"/>
<dbReference type="AlphaFoldDB" id="A0A369KVU3"/>
<name>A0A369KVU3_9BACT</name>
<feature type="compositionally biased region" description="Basic and acidic residues" evidence="1">
    <location>
        <begin position="367"/>
        <end position="377"/>
    </location>
</feature>
<protein>
    <submittedName>
        <fullName evidence="3">Uncharacterized protein</fullName>
    </submittedName>
</protein>
<reference evidence="3" key="1">
    <citation type="submission" date="2018-04" db="EMBL/GenBank/DDBJ databases">
        <title>Draft genome sequence of the Candidatus Spirobacillus cienkowskii, a pathogen of freshwater Daphnia species, reconstructed from hemolymph metagenomic reads.</title>
        <authorList>
            <person name="Bresciani L."/>
            <person name="Lemos L.N."/>
            <person name="Wale N."/>
            <person name="Lin J.Y."/>
            <person name="Fernandes G.R."/>
            <person name="Duffy M.A."/>
            <person name="Rodrigues J.M."/>
        </authorList>
    </citation>
    <scope>NUCLEOTIDE SEQUENCE [LARGE SCALE GENOMIC DNA]</scope>
    <source>
        <strain evidence="3">Binning01</strain>
    </source>
</reference>